<accession>A0A061ALJ7</accession>
<feature type="compositionally biased region" description="Polar residues" evidence="1">
    <location>
        <begin position="670"/>
        <end position="695"/>
    </location>
</feature>
<feature type="compositionally biased region" description="Acidic residues" evidence="1">
    <location>
        <begin position="115"/>
        <end position="128"/>
    </location>
</feature>
<proteinExistence type="predicted"/>
<evidence type="ECO:0000313" key="2">
    <source>
        <dbReference type="EMBL" id="CDR37988.1"/>
    </source>
</evidence>
<feature type="compositionally biased region" description="Basic and acidic residues" evidence="1">
    <location>
        <begin position="129"/>
        <end position="138"/>
    </location>
</feature>
<feature type="compositionally biased region" description="Polar residues" evidence="1">
    <location>
        <begin position="60"/>
        <end position="73"/>
    </location>
</feature>
<feature type="compositionally biased region" description="Basic residues" evidence="1">
    <location>
        <begin position="696"/>
        <end position="708"/>
    </location>
</feature>
<feature type="compositionally biased region" description="Low complexity" evidence="1">
    <location>
        <begin position="463"/>
        <end position="473"/>
    </location>
</feature>
<feature type="compositionally biased region" description="Basic and acidic residues" evidence="1">
    <location>
        <begin position="19"/>
        <end position="36"/>
    </location>
</feature>
<feature type="compositionally biased region" description="Polar residues" evidence="1">
    <location>
        <begin position="324"/>
        <end position="378"/>
    </location>
</feature>
<dbReference type="EMBL" id="LK052886">
    <property type="protein sequence ID" value="CDR37988.1"/>
    <property type="molecule type" value="Genomic_DNA"/>
</dbReference>
<sequence length="716" mass="80142">MDTEESVDDFLLRVQQLDKDRKREDSNRRQRLKDEILSMSMRSKPSSSSTKTYSSPRTTIPQSESIKNFNASVSREYRLNMDELVYESAYNYDKSRNKENQRPRQNTKVKQIDLSDNDDHNDDNDNDEEERRIRESFRASKSQSYKKYDDLDIVRFDDFVSKRDNKLPTSARYSKFELSDDQKREMDQTLHSLIGGSIPSLDDKESSRWSSAAKSKPSVPLPSAQMKRSPRKMDLETPTRGYNSSRSSSPIKRSPGKIDIHSHTRSSPDQYDNDDKESLRPALPSRPSLGKSSEASSRPPLPTRPSDKSYSPKLKPPVRPKSTWLESSLKNSTTSSTPQALNTTANYTITKPSSQKYNGHDGQNSWLESAKKVTSSKPFEQPKPKIAPIVPSKSNTLTHMMEKDALSKSQREKTLEELANAKLNHTSKPEPPKTTGKLPKDEPRFNSLPLKKTRAPVPPAHSPSPSTRETSPELVNVKLKPAVPARKPSLEVPEALKKSQTLRPASPTRKVSEDVPEALKKSGKLKPAVPTRKASEKLPEALTKVGSLKVAKPLPEKERAVPEALKKTKELKPAPPRRKVSQKQLEALQAFGHLRKSEKPEVKPKPRKVSESRDVLNKSLQGLKSIKEQSPSPSAASDTPLDKKAMLENVLKRAQTAPTPHLMMREEDLPTQSLKKASTFDNSSTASANDSLTHPNKSRAKGPKRRAPKSTGASSP</sequence>
<dbReference type="AlphaFoldDB" id="A0A061ALJ7"/>
<protein>
    <submittedName>
        <fullName evidence="2">CYFA0S01e19922g1_1</fullName>
    </submittedName>
</protein>
<reference evidence="2" key="1">
    <citation type="journal article" date="2014" name="Genome Announc.">
        <title>Genome sequence of the yeast Cyberlindnera fabianii (Hansenula fabianii).</title>
        <authorList>
            <person name="Freel K.C."/>
            <person name="Sarilar V."/>
            <person name="Neuveglise C."/>
            <person name="Devillers H."/>
            <person name="Friedrich A."/>
            <person name="Schacherer J."/>
        </authorList>
    </citation>
    <scope>NUCLEOTIDE SEQUENCE</scope>
    <source>
        <strain evidence="2">YJS4271</strain>
    </source>
</reference>
<name>A0A061ALJ7_CYBFA</name>
<feature type="region of interest" description="Disordered" evidence="1">
    <location>
        <begin position="192"/>
        <end position="716"/>
    </location>
</feature>
<feature type="compositionally biased region" description="Basic and acidic residues" evidence="1">
    <location>
        <begin position="510"/>
        <end position="520"/>
    </location>
</feature>
<dbReference type="VEuPathDB" id="FungiDB:BON22_5460"/>
<feature type="compositionally biased region" description="Low complexity" evidence="1">
    <location>
        <begin position="244"/>
        <end position="253"/>
    </location>
</feature>
<evidence type="ECO:0000256" key="1">
    <source>
        <dbReference type="SAM" id="MobiDB-lite"/>
    </source>
</evidence>
<feature type="compositionally biased region" description="Basic and acidic residues" evidence="1">
    <location>
        <begin position="554"/>
        <end position="572"/>
    </location>
</feature>
<dbReference type="PhylomeDB" id="A0A061ALJ7"/>
<feature type="compositionally biased region" description="Basic and acidic residues" evidence="1">
    <location>
        <begin position="595"/>
        <end position="616"/>
    </location>
</feature>
<feature type="compositionally biased region" description="Basic and acidic residues" evidence="1">
    <location>
        <begin position="400"/>
        <end position="416"/>
    </location>
</feature>
<feature type="compositionally biased region" description="Polar residues" evidence="1">
    <location>
        <begin position="618"/>
        <end position="637"/>
    </location>
</feature>
<feature type="region of interest" description="Disordered" evidence="1">
    <location>
        <begin position="19"/>
        <end position="73"/>
    </location>
</feature>
<feature type="compositionally biased region" description="Low complexity" evidence="1">
    <location>
        <begin position="38"/>
        <end position="59"/>
    </location>
</feature>
<dbReference type="OrthoDB" id="3981264at2759"/>
<feature type="compositionally biased region" description="Basic and acidic residues" evidence="1">
    <location>
        <begin position="93"/>
        <end position="102"/>
    </location>
</feature>
<gene>
    <name evidence="2" type="ORF">CYFA0S_01e19922g</name>
</gene>
<organism evidence="2">
    <name type="scientific">Cyberlindnera fabianii</name>
    <name type="common">Yeast</name>
    <name type="synonym">Hansenula fabianii</name>
    <dbReference type="NCBI Taxonomy" id="36022"/>
    <lineage>
        <taxon>Eukaryota</taxon>
        <taxon>Fungi</taxon>
        <taxon>Dikarya</taxon>
        <taxon>Ascomycota</taxon>
        <taxon>Saccharomycotina</taxon>
        <taxon>Saccharomycetes</taxon>
        <taxon>Phaffomycetales</taxon>
        <taxon>Phaffomycetaceae</taxon>
        <taxon>Cyberlindnera</taxon>
    </lineage>
</organism>
<feature type="region of interest" description="Disordered" evidence="1">
    <location>
        <begin position="92"/>
        <end position="141"/>
    </location>
</feature>